<evidence type="ECO:0000313" key="5">
    <source>
        <dbReference type="EMBL" id="MFC5750446.1"/>
    </source>
</evidence>
<sequence>MTTSAEDGPPRGPHIRLAGADDDGPLLELRMALDHETRFMMLEPGERERREALPSLSFRVVAAEGRRLVGYVGVAVLPYARAWHRGQLVVGVRASHTGRGVGRALLDATVRQARERDLRRLELTVMTHNRAALALYTRCGFQVEGLRRAALRVDGADVDEYYMGLLL</sequence>
<dbReference type="RefSeq" id="WP_378286188.1">
    <property type="nucleotide sequence ID" value="NZ_JBHSON010000053.1"/>
</dbReference>
<dbReference type="Gene3D" id="3.40.630.30">
    <property type="match status" value="1"/>
</dbReference>
<dbReference type="PANTHER" id="PTHR43877">
    <property type="entry name" value="AMINOALKYLPHOSPHONATE N-ACETYLTRANSFERASE-RELATED-RELATED"/>
    <property type="match status" value="1"/>
</dbReference>
<evidence type="ECO:0000313" key="6">
    <source>
        <dbReference type="Proteomes" id="UP001596074"/>
    </source>
</evidence>
<dbReference type="EC" id="2.3.-.-" evidence="5"/>
<evidence type="ECO:0000256" key="1">
    <source>
        <dbReference type="ARBA" id="ARBA00022679"/>
    </source>
</evidence>
<name>A0ABW1A5N4_9ACTN</name>
<dbReference type="Proteomes" id="UP001596074">
    <property type="component" value="Unassembled WGS sequence"/>
</dbReference>
<organism evidence="5 6">
    <name type="scientific">Actinomadura rugatobispora</name>
    <dbReference type="NCBI Taxonomy" id="1994"/>
    <lineage>
        <taxon>Bacteria</taxon>
        <taxon>Bacillati</taxon>
        <taxon>Actinomycetota</taxon>
        <taxon>Actinomycetes</taxon>
        <taxon>Streptosporangiales</taxon>
        <taxon>Thermomonosporaceae</taxon>
        <taxon>Actinomadura</taxon>
    </lineage>
</organism>
<gene>
    <name evidence="5" type="ORF">ACFPZN_32890</name>
</gene>
<dbReference type="GO" id="GO:0016746">
    <property type="term" value="F:acyltransferase activity"/>
    <property type="evidence" value="ECO:0007669"/>
    <property type="project" value="UniProtKB-KW"/>
</dbReference>
<comment type="caution">
    <text evidence="5">The sequence shown here is derived from an EMBL/GenBank/DDBJ whole genome shotgun (WGS) entry which is preliminary data.</text>
</comment>
<dbReference type="SUPFAM" id="SSF55729">
    <property type="entry name" value="Acyl-CoA N-acyltransferases (Nat)"/>
    <property type="match status" value="1"/>
</dbReference>
<dbReference type="PROSITE" id="PS51186">
    <property type="entry name" value="GNAT"/>
    <property type="match status" value="1"/>
</dbReference>
<evidence type="ECO:0000259" key="4">
    <source>
        <dbReference type="PROSITE" id="PS51186"/>
    </source>
</evidence>
<keyword evidence="2 5" id="KW-0012">Acyltransferase</keyword>
<dbReference type="EMBL" id="JBHSON010000053">
    <property type="protein sequence ID" value="MFC5750446.1"/>
    <property type="molecule type" value="Genomic_DNA"/>
</dbReference>
<reference evidence="6" key="1">
    <citation type="journal article" date="2019" name="Int. J. Syst. Evol. Microbiol.">
        <title>The Global Catalogue of Microorganisms (GCM) 10K type strain sequencing project: providing services to taxonomists for standard genome sequencing and annotation.</title>
        <authorList>
            <consortium name="The Broad Institute Genomics Platform"/>
            <consortium name="The Broad Institute Genome Sequencing Center for Infectious Disease"/>
            <person name="Wu L."/>
            <person name="Ma J."/>
        </authorList>
    </citation>
    <scope>NUCLEOTIDE SEQUENCE [LARGE SCALE GENOMIC DNA]</scope>
    <source>
        <strain evidence="6">KCTC 42087</strain>
    </source>
</reference>
<dbReference type="InterPro" id="IPR000182">
    <property type="entry name" value="GNAT_dom"/>
</dbReference>
<protein>
    <submittedName>
        <fullName evidence="5">GNAT family N-acetyltransferase</fullName>
        <ecNumber evidence="5">2.3.-.-</ecNumber>
    </submittedName>
</protein>
<accession>A0ABW1A5N4</accession>
<dbReference type="Pfam" id="PF00583">
    <property type="entry name" value="Acetyltransf_1"/>
    <property type="match status" value="1"/>
</dbReference>
<proteinExistence type="predicted"/>
<evidence type="ECO:0000256" key="3">
    <source>
        <dbReference type="SAM" id="MobiDB-lite"/>
    </source>
</evidence>
<feature type="domain" description="N-acetyltransferase" evidence="4">
    <location>
        <begin position="13"/>
        <end position="167"/>
    </location>
</feature>
<dbReference type="CDD" id="cd04301">
    <property type="entry name" value="NAT_SF"/>
    <property type="match status" value="1"/>
</dbReference>
<keyword evidence="6" id="KW-1185">Reference proteome</keyword>
<evidence type="ECO:0000256" key="2">
    <source>
        <dbReference type="ARBA" id="ARBA00023315"/>
    </source>
</evidence>
<dbReference type="InterPro" id="IPR016181">
    <property type="entry name" value="Acyl_CoA_acyltransferase"/>
</dbReference>
<feature type="region of interest" description="Disordered" evidence="3">
    <location>
        <begin position="1"/>
        <end position="21"/>
    </location>
</feature>
<dbReference type="InterPro" id="IPR050832">
    <property type="entry name" value="Bact_Acetyltransf"/>
</dbReference>
<keyword evidence="1 5" id="KW-0808">Transferase</keyword>